<accession>A0A1S1YUA8</accession>
<evidence type="ECO:0000313" key="1">
    <source>
        <dbReference type="EMBL" id="OHX64385.1"/>
    </source>
</evidence>
<gene>
    <name evidence="1" type="ORF">NH26_22595</name>
</gene>
<dbReference type="EMBL" id="JRYR02000002">
    <property type="protein sequence ID" value="OHX64385.1"/>
    <property type="molecule type" value="Genomic_DNA"/>
</dbReference>
<protein>
    <submittedName>
        <fullName evidence="1">Uncharacterized protein</fullName>
    </submittedName>
</protein>
<comment type="caution">
    <text evidence="1">The sequence shown here is derived from an EMBL/GenBank/DDBJ whole genome shotgun (WGS) entry which is preliminary data.</text>
</comment>
<reference evidence="1 2" key="1">
    <citation type="journal article" date="2012" name="Int. J. Syst. Evol. Microbiol.">
        <title>Flammeovirga pacifica sp. nov., isolated from deep-sea sediment.</title>
        <authorList>
            <person name="Xu H."/>
            <person name="Fu Y."/>
            <person name="Yang N."/>
            <person name="Ding Z."/>
            <person name="Lai Q."/>
            <person name="Zeng R."/>
        </authorList>
    </citation>
    <scope>NUCLEOTIDE SEQUENCE [LARGE SCALE GENOMIC DNA]</scope>
    <source>
        <strain evidence="2">DSM 24597 / LMG 26175 / WPAGA1</strain>
    </source>
</reference>
<dbReference type="OrthoDB" id="981488at2"/>
<evidence type="ECO:0000313" key="2">
    <source>
        <dbReference type="Proteomes" id="UP000179797"/>
    </source>
</evidence>
<dbReference type="AlphaFoldDB" id="A0A1S1YUA8"/>
<organism evidence="1 2">
    <name type="scientific">Flammeovirga pacifica</name>
    <dbReference type="NCBI Taxonomy" id="915059"/>
    <lineage>
        <taxon>Bacteria</taxon>
        <taxon>Pseudomonadati</taxon>
        <taxon>Bacteroidota</taxon>
        <taxon>Cytophagia</taxon>
        <taxon>Cytophagales</taxon>
        <taxon>Flammeovirgaceae</taxon>
        <taxon>Flammeovirga</taxon>
    </lineage>
</organism>
<proteinExistence type="predicted"/>
<keyword evidence="2" id="KW-1185">Reference proteome</keyword>
<name>A0A1S1YUA8_FLAPC</name>
<dbReference type="Proteomes" id="UP000179797">
    <property type="component" value="Unassembled WGS sequence"/>
</dbReference>
<dbReference type="RefSeq" id="WP_044220526.1">
    <property type="nucleotide sequence ID" value="NZ_JRYR02000002.1"/>
</dbReference>
<sequence length="123" mass="14419">MKHYITILLITFLIPLNIYANDTEWFNKYLMIIDVELDDRQTIDLLEEWVGLYEENETLYLYNLSTEEFFCAFENGIRSATIKEVTKTSGVVNVRLIVNENALIYVTFNRKNGQVITCKADHI</sequence>